<comment type="caution">
    <text evidence="1">The sequence shown here is derived from an EMBL/GenBank/DDBJ whole genome shotgun (WGS) entry which is preliminary data.</text>
</comment>
<proteinExistence type="predicted"/>
<name>A0A852T7Q2_9BACI</name>
<reference evidence="2" key="1">
    <citation type="submission" date="2020-07" db="EMBL/GenBank/DDBJ databases">
        <authorList>
            <person name="Partida-Martinez L."/>
            <person name="Huntemann M."/>
            <person name="Clum A."/>
            <person name="Wang J."/>
            <person name="Palaniappan K."/>
            <person name="Ritter S."/>
            <person name="Chen I.-M."/>
            <person name="Stamatis D."/>
            <person name="Reddy T."/>
            <person name="O'Malley R."/>
            <person name="Daum C."/>
            <person name="Shapiro N."/>
            <person name="Ivanova N."/>
            <person name="Kyrpides N."/>
            <person name="Woyke T."/>
        </authorList>
    </citation>
    <scope>NUCLEOTIDE SEQUENCE [LARGE SCALE GENOMIC DNA]</scope>
    <source>
        <strain evidence="2">AT2.8</strain>
    </source>
</reference>
<organism evidence="1 2">
    <name type="scientific">Neobacillus niacini</name>
    <dbReference type="NCBI Taxonomy" id="86668"/>
    <lineage>
        <taxon>Bacteria</taxon>
        <taxon>Bacillati</taxon>
        <taxon>Bacillota</taxon>
        <taxon>Bacilli</taxon>
        <taxon>Bacillales</taxon>
        <taxon>Bacillaceae</taxon>
        <taxon>Neobacillus</taxon>
    </lineage>
</organism>
<gene>
    <name evidence="1" type="ORF">F4694_001432</name>
</gene>
<dbReference type="Proteomes" id="UP000548423">
    <property type="component" value="Unassembled WGS sequence"/>
</dbReference>
<protein>
    <recommendedName>
        <fullName evidence="3">Threonine dehydratase</fullName>
    </recommendedName>
</protein>
<accession>A0A852T7Q2</accession>
<evidence type="ECO:0000313" key="2">
    <source>
        <dbReference type="Proteomes" id="UP000548423"/>
    </source>
</evidence>
<reference evidence="2" key="2">
    <citation type="submission" date="2020-08" db="EMBL/GenBank/DDBJ databases">
        <title>The Agave Microbiome: Exploring the role of microbial communities in plant adaptations to desert environments.</title>
        <authorList>
            <person name="Partida-Martinez L.P."/>
        </authorList>
    </citation>
    <scope>NUCLEOTIDE SEQUENCE [LARGE SCALE GENOMIC DNA]</scope>
    <source>
        <strain evidence="2">AT2.8</strain>
    </source>
</reference>
<dbReference type="AlphaFoldDB" id="A0A852T7Q2"/>
<sequence length="107" mass="12485">MTISQLTFIISARETYTIRNLYGMDVMKMEFSLSSFDGALPVEVTIDEENGRYMIRKSDSSGEYFNSPNELIEWVKAHFHEEDFCHPDEFKGMLDKLADYELNGSYF</sequence>
<evidence type="ECO:0008006" key="3">
    <source>
        <dbReference type="Google" id="ProtNLM"/>
    </source>
</evidence>
<dbReference type="EMBL" id="JACCBX010000003">
    <property type="protein sequence ID" value="NYE04683.1"/>
    <property type="molecule type" value="Genomic_DNA"/>
</dbReference>
<evidence type="ECO:0000313" key="1">
    <source>
        <dbReference type="EMBL" id="NYE04683.1"/>
    </source>
</evidence>